<dbReference type="Proteomes" id="UP000184423">
    <property type="component" value="Unassembled WGS sequence"/>
</dbReference>
<dbReference type="AlphaFoldDB" id="A0A1M4UU42"/>
<keyword evidence="3" id="KW-0064">Aspartyl protease</keyword>
<evidence type="ECO:0000256" key="3">
    <source>
        <dbReference type="ARBA" id="ARBA00022750"/>
    </source>
</evidence>
<name>A0A1M4UU42_9CLOT</name>
<proteinExistence type="inferred from homology"/>
<evidence type="ECO:0000256" key="2">
    <source>
        <dbReference type="ARBA" id="ARBA00022670"/>
    </source>
</evidence>
<evidence type="ECO:0000256" key="1">
    <source>
        <dbReference type="ARBA" id="ARBA00006814"/>
    </source>
</evidence>
<comment type="similarity">
    <text evidence="1">Belongs to the peptidase A31 family.</text>
</comment>
<evidence type="ECO:0000313" key="5">
    <source>
        <dbReference type="EMBL" id="SHE60281.1"/>
    </source>
</evidence>
<evidence type="ECO:0000313" key="6">
    <source>
        <dbReference type="Proteomes" id="UP000184423"/>
    </source>
</evidence>
<dbReference type="EMBL" id="FQVG01000009">
    <property type="protein sequence ID" value="SHE60281.1"/>
    <property type="molecule type" value="Genomic_DNA"/>
</dbReference>
<dbReference type="GO" id="GO:0004190">
    <property type="term" value="F:aspartic-type endopeptidase activity"/>
    <property type="evidence" value="ECO:0007669"/>
    <property type="project" value="UniProtKB-KW"/>
</dbReference>
<dbReference type="GO" id="GO:0008047">
    <property type="term" value="F:enzyme activator activity"/>
    <property type="evidence" value="ECO:0007669"/>
    <property type="project" value="InterPro"/>
</dbReference>
<reference evidence="6" key="1">
    <citation type="submission" date="2016-11" db="EMBL/GenBank/DDBJ databases">
        <authorList>
            <person name="Varghese N."/>
            <person name="Submissions S."/>
        </authorList>
    </citation>
    <scope>NUCLEOTIDE SEQUENCE [LARGE SCALE GENOMIC DNA]</scope>
    <source>
        <strain evidence="6">DSM 10124</strain>
    </source>
</reference>
<dbReference type="GO" id="GO:0016485">
    <property type="term" value="P:protein processing"/>
    <property type="evidence" value="ECO:0007669"/>
    <property type="project" value="TreeGrafter"/>
</dbReference>
<dbReference type="NCBIfam" id="TIGR00072">
    <property type="entry name" value="hydrog_prot"/>
    <property type="match status" value="1"/>
</dbReference>
<organism evidence="5 6">
    <name type="scientific">Caloramator proteoclasticus DSM 10124</name>
    <dbReference type="NCBI Taxonomy" id="1121262"/>
    <lineage>
        <taxon>Bacteria</taxon>
        <taxon>Bacillati</taxon>
        <taxon>Bacillota</taxon>
        <taxon>Clostridia</taxon>
        <taxon>Eubacteriales</taxon>
        <taxon>Clostridiaceae</taxon>
        <taxon>Caloramator</taxon>
    </lineage>
</organism>
<dbReference type="PANTHER" id="PTHR30302:SF1">
    <property type="entry name" value="HYDROGENASE 2 MATURATION PROTEASE"/>
    <property type="match status" value="1"/>
</dbReference>
<protein>
    <submittedName>
        <fullName evidence="5">Hydrogenase maturation protease</fullName>
    </submittedName>
</protein>
<dbReference type="PANTHER" id="PTHR30302">
    <property type="entry name" value="HYDROGENASE 1 MATURATION PROTEASE"/>
    <property type="match status" value="1"/>
</dbReference>
<dbReference type="InterPro" id="IPR023430">
    <property type="entry name" value="Pept_HybD-like_dom_sf"/>
</dbReference>
<accession>A0A1M4UU42</accession>
<keyword evidence="6" id="KW-1185">Reference proteome</keyword>
<dbReference type="InterPro" id="IPR000671">
    <property type="entry name" value="Peptidase_A31"/>
</dbReference>
<sequence length="131" mass="14948">MKTILCIGNILMQDDGIGIVIGHILRKKGIDCIICETDIAFINEVLNSYDDVIVVDAVDFNLPAGSSIIIPQFEYKPFYNFHHDILFYKYKKITLYGIQVESIGININISKSLRSNLKLYVDEIIKLYNSK</sequence>
<dbReference type="PRINTS" id="PR00446">
    <property type="entry name" value="HYDRGNUPTAKE"/>
</dbReference>
<evidence type="ECO:0000256" key="4">
    <source>
        <dbReference type="ARBA" id="ARBA00022801"/>
    </source>
</evidence>
<dbReference type="Gene3D" id="3.40.50.1450">
    <property type="entry name" value="HybD-like"/>
    <property type="match status" value="1"/>
</dbReference>
<dbReference type="RefSeq" id="WP_035165976.1">
    <property type="nucleotide sequence ID" value="NZ_FQVG01000009.1"/>
</dbReference>
<keyword evidence="4" id="KW-0378">Hydrolase</keyword>
<dbReference type="SUPFAM" id="SSF53163">
    <property type="entry name" value="HybD-like"/>
    <property type="match status" value="1"/>
</dbReference>
<gene>
    <name evidence="5" type="ORF">SAMN02746091_00735</name>
</gene>
<keyword evidence="2 5" id="KW-0645">Protease</keyword>